<proteinExistence type="predicted"/>
<dbReference type="Proteomes" id="UP000075882">
    <property type="component" value="Unassembled WGS sequence"/>
</dbReference>
<sequence>MIVEKQNDAMKMHTTSIVRMSMRVQPNVFFSELSRACRAFTFTFCLISRADCSTLPAFSELPLLPSSVDSWLASGTSANFPSPAVSCWETERASCFNAPSSRADGRNQQYQRVGNVAQEQLHQKVDGRQGQHDVQLDGLQPLSFEF</sequence>
<name>A0A8W7PA29_ANOCL</name>
<reference evidence="1" key="1">
    <citation type="submission" date="2022-08" db="UniProtKB">
        <authorList>
            <consortium name="EnsemblMetazoa"/>
        </authorList>
    </citation>
    <scope>IDENTIFICATION</scope>
</reference>
<dbReference type="EnsemblMetazoa" id="ACOM027558-RA">
    <property type="protein sequence ID" value="ACOM027558-PA.1"/>
    <property type="gene ID" value="ACOM027558"/>
</dbReference>
<accession>A0A8W7PA29</accession>
<protein>
    <submittedName>
        <fullName evidence="1">Uncharacterized protein</fullName>
    </submittedName>
</protein>
<organism evidence="1">
    <name type="scientific">Anopheles coluzzii</name>
    <name type="common">African malaria mosquito</name>
    <dbReference type="NCBI Taxonomy" id="1518534"/>
    <lineage>
        <taxon>Eukaryota</taxon>
        <taxon>Metazoa</taxon>
        <taxon>Ecdysozoa</taxon>
        <taxon>Arthropoda</taxon>
        <taxon>Hexapoda</taxon>
        <taxon>Insecta</taxon>
        <taxon>Pterygota</taxon>
        <taxon>Neoptera</taxon>
        <taxon>Endopterygota</taxon>
        <taxon>Diptera</taxon>
        <taxon>Nematocera</taxon>
        <taxon>Culicoidea</taxon>
        <taxon>Culicidae</taxon>
        <taxon>Anophelinae</taxon>
        <taxon>Anopheles</taxon>
    </lineage>
</organism>
<dbReference type="AlphaFoldDB" id="A0A8W7PA29"/>
<evidence type="ECO:0000313" key="1">
    <source>
        <dbReference type="EnsemblMetazoa" id="ACOM027558-PA.1"/>
    </source>
</evidence>